<protein>
    <submittedName>
        <fullName evidence="2">DUF2254 domain-containing protein</fullName>
    </submittedName>
</protein>
<name>A0A2V3ZKX2_9GAMM</name>
<feature type="transmembrane region" description="Helical" evidence="1">
    <location>
        <begin position="140"/>
        <end position="160"/>
    </location>
</feature>
<keyword evidence="1" id="KW-1133">Transmembrane helix</keyword>
<keyword evidence="3" id="KW-1185">Reference proteome</keyword>
<reference evidence="3" key="1">
    <citation type="submission" date="2018-05" db="EMBL/GenBank/DDBJ databases">
        <authorList>
            <person name="Lu D."/>
        </authorList>
    </citation>
    <scope>NUCLEOTIDE SEQUENCE [LARGE SCALE GENOMIC DNA]</scope>
    <source>
        <strain evidence="3">F01</strain>
    </source>
</reference>
<dbReference type="InterPro" id="IPR018723">
    <property type="entry name" value="DUF2254_membrane"/>
</dbReference>
<keyword evidence="1" id="KW-0812">Transmembrane</keyword>
<gene>
    <name evidence="2" type="ORF">DIT71_06665</name>
</gene>
<comment type="caution">
    <text evidence="2">The sequence shown here is derived from an EMBL/GenBank/DDBJ whole genome shotgun (WGS) entry which is preliminary data.</text>
</comment>
<dbReference type="Proteomes" id="UP000253987">
    <property type="component" value="Unassembled WGS sequence"/>
</dbReference>
<evidence type="ECO:0000313" key="3">
    <source>
        <dbReference type="Proteomes" id="UP000253987"/>
    </source>
</evidence>
<reference evidence="2 3" key="2">
    <citation type="submission" date="2018-06" db="EMBL/GenBank/DDBJ databases">
        <title>Marinobactersediminissp. nov, a moderately halophilic bacterium isolated from marine solar saltern.</title>
        <authorList>
            <person name="Zhang Y."/>
        </authorList>
    </citation>
    <scope>NUCLEOTIDE SEQUENCE [LARGE SCALE GENOMIC DNA]</scope>
    <source>
        <strain evidence="2 3">F01</strain>
    </source>
</reference>
<proteinExistence type="predicted"/>
<evidence type="ECO:0000256" key="1">
    <source>
        <dbReference type="SAM" id="Phobius"/>
    </source>
</evidence>
<dbReference type="RefSeq" id="WP_114612446.1">
    <property type="nucleotide sequence ID" value="NZ_QFWX01000003.1"/>
</dbReference>
<dbReference type="AlphaFoldDB" id="A0A2V3ZKX2"/>
<dbReference type="Pfam" id="PF10011">
    <property type="entry name" value="DUF2254"/>
    <property type="match status" value="1"/>
</dbReference>
<keyword evidence="1" id="KW-0472">Membrane</keyword>
<organism evidence="2 3">
    <name type="scientific">Marinobacter vulgaris</name>
    <dbReference type="NCBI Taxonomy" id="1928331"/>
    <lineage>
        <taxon>Bacteria</taxon>
        <taxon>Pseudomonadati</taxon>
        <taxon>Pseudomonadota</taxon>
        <taxon>Gammaproteobacteria</taxon>
        <taxon>Pseudomonadales</taxon>
        <taxon>Marinobacteraceae</taxon>
        <taxon>Marinobacter</taxon>
    </lineage>
</organism>
<dbReference type="EMBL" id="QFWX01000003">
    <property type="protein sequence ID" value="PXX91565.1"/>
    <property type="molecule type" value="Genomic_DNA"/>
</dbReference>
<dbReference type="OrthoDB" id="2955631at2"/>
<sequence length="462" mass="50168">MRGQLFKYWNRVRSSFWFIPAGMAGLAVVLALVSVTVDEPLTAWLSLNLGWTFTGGAEGASAVLGIVAGSMITIAGVVFSMTLVALSLASSQLGPRLLRSFMRDSTTQVVLGTFIATFLYCLLVLRTIRRAEEAAFVPHLSVTLGVLLAVASVGVLIYFIHHVSVSIQANETVARISKELLGRIDQLFPEHIGRGAPMIPEETPDEGFSGTFEKHARPVEAGADGYLQFIDGAALLSLAVEEDVVIRLERKPGTYVVASCPLALIWPASRASDRFTDQVGSLFVLGNQRSSDQDIEFGINQLVEIAVRALSPSLNDPFTAITCVDHLGSVLCRLATRAMPSRYRHDHQNQLRVIAPANTFPEIADAAFNQIRQYSRSSAAVTIRLLETIAVVAGFAHRPEDRATLLRHAEMISRGAMEELPEKEDRRAVEERCQAAIRLCSETAAEQQHAADSSAADADAGR</sequence>
<accession>A0A2V3ZKX2</accession>
<evidence type="ECO:0000313" key="2">
    <source>
        <dbReference type="EMBL" id="PXX91565.1"/>
    </source>
</evidence>
<feature type="transmembrane region" description="Helical" evidence="1">
    <location>
        <begin position="16"/>
        <end position="37"/>
    </location>
</feature>
<feature type="transmembrane region" description="Helical" evidence="1">
    <location>
        <begin position="62"/>
        <end position="88"/>
    </location>
</feature>
<feature type="transmembrane region" description="Helical" evidence="1">
    <location>
        <begin position="109"/>
        <end position="128"/>
    </location>
</feature>